<proteinExistence type="predicted"/>
<dbReference type="InterPro" id="IPR010902">
    <property type="entry name" value="NUMOD4"/>
</dbReference>
<dbReference type="GO" id="GO:0016788">
    <property type="term" value="F:hydrolase activity, acting on ester bonds"/>
    <property type="evidence" value="ECO:0007669"/>
    <property type="project" value="InterPro"/>
</dbReference>
<dbReference type="EMBL" id="LAZR01066496">
    <property type="protein sequence ID" value="KKK53456.1"/>
    <property type="molecule type" value="Genomic_DNA"/>
</dbReference>
<sequence>PIARNPNYKVSSFGRVRRVTHGKGVKRPGLLKIHRDRGGYCWVQLGDKIRAYVASLVAVAFIGARPKGYEIDHVDGSQTNNTPSNLEYVTHSENVKRAVVRGTIKPPKVRGESHGQAKLTNSDIRKIRMMLGPQRVIAKRFNTDQGTVSRIKNRRLWGHVV</sequence>
<dbReference type="Gene3D" id="3.90.75.20">
    <property type="match status" value="1"/>
</dbReference>
<evidence type="ECO:0000259" key="1">
    <source>
        <dbReference type="SMART" id="SM00507"/>
    </source>
</evidence>
<dbReference type="SMART" id="SM00507">
    <property type="entry name" value="HNHc"/>
    <property type="match status" value="1"/>
</dbReference>
<dbReference type="SUPFAM" id="SSF54060">
    <property type="entry name" value="His-Me finger endonucleases"/>
    <property type="match status" value="1"/>
</dbReference>
<reference evidence="2" key="1">
    <citation type="journal article" date="2015" name="Nature">
        <title>Complex archaea that bridge the gap between prokaryotes and eukaryotes.</title>
        <authorList>
            <person name="Spang A."/>
            <person name="Saw J.H."/>
            <person name="Jorgensen S.L."/>
            <person name="Zaremba-Niedzwiedzka K."/>
            <person name="Martijn J."/>
            <person name="Lind A.E."/>
            <person name="van Eijk R."/>
            <person name="Schleper C."/>
            <person name="Guy L."/>
            <person name="Ettema T.J."/>
        </authorList>
    </citation>
    <scope>NUCLEOTIDE SEQUENCE</scope>
</reference>
<name>A0A0F8YZU8_9ZZZZ</name>
<dbReference type="Pfam" id="PF13392">
    <property type="entry name" value="HNH_3"/>
    <property type="match status" value="1"/>
</dbReference>
<gene>
    <name evidence="2" type="ORF">LCGC14_3094600</name>
</gene>
<dbReference type="AlphaFoldDB" id="A0A0F8YZU8"/>
<dbReference type="Pfam" id="PF07463">
    <property type="entry name" value="NUMOD4"/>
    <property type="match status" value="1"/>
</dbReference>
<dbReference type="InterPro" id="IPR003615">
    <property type="entry name" value="HNH_nuc"/>
</dbReference>
<protein>
    <recommendedName>
        <fullName evidence="1">HNH nuclease domain-containing protein</fullName>
    </recommendedName>
</protein>
<feature type="domain" description="HNH nuclease" evidence="1">
    <location>
        <begin position="48"/>
        <end position="95"/>
    </location>
</feature>
<evidence type="ECO:0000313" key="2">
    <source>
        <dbReference type="EMBL" id="KKK53456.1"/>
    </source>
</evidence>
<accession>A0A0F8YZU8</accession>
<organism evidence="2">
    <name type="scientific">marine sediment metagenome</name>
    <dbReference type="NCBI Taxonomy" id="412755"/>
    <lineage>
        <taxon>unclassified sequences</taxon>
        <taxon>metagenomes</taxon>
        <taxon>ecological metagenomes</taxon>
    </lineage>
</organism>
<feature type="non-terminal residue" evidence="2">
    <location>
        <position position="1"/>
    </location>
</feature>
<comment type="caution">
    <text evidence="2">The sequence shown here is derived from an EMBL/GenBank/DDBJ whole genome shotgun (WGS) entry which is preliminary data.</text>
</comment>
<dbReference type="InterPro" id="IPR044925">
    <property type="entry name" value="His-Me_finger_sf"/>
</dbReference>